<keyword evidence="4" id="KW-1185">Reference proteome</keyword>
<feature type="chain" id="PRO_5034287052" evidence="2">
    <location>
        <begin position="18"/>
        <end position="350"/>
    </location>
</feature>
<feature type="compositionally biased region" description="Basic and acidic residues" evidence="1">
    <location>
        <begin position="327"/>
        <end position="341"/>
    </location>
</feature>
<gene>
    <name evidence="3" type="ORF">FALBO_15480</name>
</gene>
<keyword evidence="2" id="KW-0732">Signal</keyword>
<evidence type="ECO:0000313" key="3">
    <source>
        <dbReference type="EMBL" id="KAF4456142.1"/>
    </source>
</evidence>
<reference evidence="3 4" key="1">
    <citation type="submission" date="2020-01" db="EMBL/GenBank/DDBJ databases">
        <title>Identification and distribution of gene clusters putatively required for synthesis of sphingolipid metabolism inhibitors in phylogenetically diverse species of the filamentous fungus Fusarium.</title>
        <authorList>
            <person name="Kim H.-S."/>
            <person name="Busman M."/>
            <person name="Brown D.W."/>
            <person name="Divon H."/>
            <person name="Uhlig S."/>
            <person name="Proctor R.H."/>
        </authorList>
    </citation>
    <scope>NUCLEOTIDE SEQUENCE [LARGE SCALE GENOMIC DNA]</scope>
    <source>
        <strain evidence="3 4">NRRL 20459</strain>
    </source>
</reference>
<proteinExistence type="predicted"/>
<dbReference type="EMBL" id="JAADYS010002693">
    <property type="protein sequence ID" value="KAF4456142.1"/>
    <property type="molecule type" value="Genomic_DNA"/>
</dbReference>
<evidence type="ECO:0000313" key="4">
    <source>
        <dbReference type="Proteomes" id="UP000554235"/>
    </source>
</evidence>
<organism evidence="3 4">
    <name type="scientific">Fusarium albosuccineum</name>
    <dbReference type="NCBI Taxonomy" id="1237068"/>
    <lineage>
        <taxon>Eukaryota</taxon>
        <taxon>Fungi</taxon>
        <taxon>Dikarya</taxon>
        <taxon>Ascomycota</taxon>
        <taxon>Pezizomycotina</taxon>
        <taxon>Sordariomycetes</taxon>
        <taxon>Hypocreomycetidae</taxon>
        <taxon>Hypocreales</taxon>
        <taxon>Nectriaceae</taxon>
        <taxon>Fusarium</taxon>
        <taxon>Fusarium decemcellulare species complex</taxon>
    </lineage>
</organism>
<dbReference type="Proteomes" id="UP000554235">
    <property type="component" value="Unassembled WGS sequence"/>
</dbReference>
<comment type="caution">
    <text evidence="3">The sequence shown here is derived from an EMBL/GenBank/DDBJ whole genome shotgun (WGS) entry which is preliminary data.</text>
</comment>
<evidence type="ECO:0000256" key="2">
    <source>
        <dbReference type="SAM" id="SignalP"/>
    </source>
</evidence>
<feature type="region of interest" description="Disordered" evidence="1">
    <location>
        <begin position="288"/>
        <end position="350"/>
    </location>
</feature>
<accession>A0A8H4KRU2</accession>
<dbReference type="AlphaFoldDB" id="A0A8H4KRU2"/>
<feature type="region of interest" description="Disordered" evidence="1">
    <location>
        <begin position="240"/>
        <end position="259"/>
    </location>
</feature>
<name>A0A8H4KRU2_9HYPO</name>
<feature type="signal peptide" evidence="2">
    <location>
        <begin position="1"/>
        <end position="17"/>
    </location>
</feature>
<evidence type="ECO:0000256" key="1">
    <source>
        <dbReference type="SAM" id="MobiDB-lite"/>
    </source>
</evidence>
<sequence length="350" mass="38895">MKLTLATIALLATGALAAPTAEADAKAVADLDKRWCVWPGQPCWKAKRDALAEPDADAEALAELNKRWCVWPGQPCWKNKRDAMPEPEGNDKRWCVWPGQPCWKAKRDAIPEPNADAEALAELNKRWCIWPGQPCWKNKRDASPEPEPEADKAELSKRWCWWPGQPCWKVKRAAEAFSESIHSSGGLQARDAEAEFSNAEGGAAFKAKRDVNELANLIALAARGDPAEYFASLKLERQFHPDSESKTKRDASPDAAQKDKRWCWWPGQPCWKAKRAADAVLDAVADKGDDAQTTPFDPAFARPQGWGGFPGFYPPPQTPAAPQAPTTKRDASPEDQAHLDKPWCWWPGQP</sequence>
<feature type="non-terminal residue" evidence="3">
    <location>
        <position position="350"/>
    </location>
</feature>
<protein>
    <submittedName>
        <fullName evidence="3">Pheromone 1</fullName>
    </submittedName>
</protein>
<dbReference type="OrthoDB" id="3641074at2759"/>